<dbReference type="PANTHER" id="PTHR11516:SF60">
    <property type="entry name" value="PYRUVATE DEHYDROGENASE E1 COMPONENT SUBUNIT ALPHA"/>
    <property type="match status" value="1"/>
</dbReference>
<dbReference type="InterPro" id="IPR017597">
    <property type="entry name" value="Pyrv_DH_E1_asu_subgrp-y"/>
</dbReference>
<dbReference type="FunFam" id="3.40.50.970:FF:000013">
    <property type="entry name" value="Pyruvate dehydrogenase E1 component subunit alpha"/>
    <property type="match status" value="1"/>
</dbReference>
<keyword evidence="3 7" id="KW-0560">Oxidoreductase</keyword>
<proteinExistence type="predicted"/>
<comment type="function">
    <text evidence="7">The pyruvate dehydrogenase complex catalyzes the overall conversion of pyruvate to acetyl-CoA and CO(2).</text>
</comment>
<name>A0AAW1CLV9_9HEMI</name>
<dbReference type="GO" id="GO:0004739">
    <property type="term" value="F:pyruvate dehydrogenase (acetyl-transferring) activity"/>
    <property type="evidence" value="ECO:0007669"/>
    <property type="project" value="UniProtKB-UniRule"/>
</dbReference>
<comment type="caution">
    <text evidence="9">The sequence shown here is derived from an EMBL/GenBank/DDBJ whole genome shotgun (WGS) entry which is preliminary data.</text>
</comment>
<keyword evidence="5 7" id="KW-0670">Pyruvate</keyword>
<keyword evidence="10" id="KW-1185">Reference proteome</keyword>
<protein>
    <recommendedName>
        <fullName evidence="7">Pyruvate dehydrogenase E1 component subunit alpha</fullName>
        <ecNumber evidence="7">1.2.4.1</ecNumber>
    </recommendedName>
</protein>
<keyword evidence="4 7" id="KW-0786">Thiamine pyrophosphate</keyword>
<evidence type="ECO:0000256" key="5">
    <source>
        <dbReference type="ARBA" id="ARBA00023317"/>
    </source>
</evidence>
<dbReference type="EMBL" id="JAPXFL010000011">
    <property type="protein sequence ID" value="KAK9499391.1"/>
    <property type="molecule type" value="Genomic_DNA"/>
</dbReference>
<dbReference type="CDD" id="cd02000">
    <property type="entry name" value="TPP_E1_PDC_ADC_BCADC"/>
    <property type="match status" value="1"/>
</dbReference>
<evidence type="ECO:0000256" key="1">
    <source>
        <dbReference type="ARBA" id="ARBA00001964"/>
    </source>
</evidence>
<reference evidence="9 10" key="1">
    <citation type="submission" date="2022-12" db="EMBL/GenBank/DDBJ databases">
        <title>Chromosome-level genome assembly of true bugs.</title>
        <authorList>
            <person name="Ma L."/>
            <person name="Li H."/>
        </authorList>
    </citation>
    <scope>NUCLEOTIDE SEQUENCE [LARGE SCALE GENOMIC DNA]</scope>
    <source>
        <strain evidence="9">Lab_2022b</strain>
    </source>
</reference>
<dbReference type="AlphaFoldDB" id="A0AAW1CLV9"/>
<dbReference type="SUPFAM" id="SSF52518">
    <property type="entry name" value="Thiamin diphosphate-binding fold (THDP-binding)"/>
    <property type="match status" value="1"/>
</dbReference>
<dbReference type="Gene3D" id="3.40.50.970">
    <property type="match status" value="1"/>
</dbReference>
<accession>A0AAW1CLV9</accession>
<dbReference type="InterPro" id="IPR001017">
    <property type="entry name" value="DH_E1"/>
</dbReference>
<organism evidence="9 10">
    <name type="scientific">Rhynocoris fuscipes</name>
    <dbReference type="NCBI Taxonomy" id="488301"/>
    <lineage>
        <taxon>Eukaryota</taxon>
        <taxon>Metazoa</taxon>
        <taxon>Ecdysozoa</taxon>
        <taxon>Arthropoda</taxon>
        <taxon>Hexapoda</taxon>
        <taxon>Insecta</taxon>
        <taxon>Pterygota</taxon>
        <taxon>Neoptera</taxon>
        <taxon>Paraneoptera</taxon>
        <taxon>Hemiptera</taxon>
        <taxon>Heteroptera</taxon>
        <taxon>Panheteroptera</taxon>
        <taxon>Cimicomorpha</taxon>
        <taxon>Reduviidae</taxon>
        <taxon>Harpactorinae</taxon>
        <taxon>Harpactorini</taxon>
        <taxon>Rhynocoris</taxon>
    </lineage>
</organism>
<sequence>MNISASMKQFSINLFLHKLKFPKELRFNEICTTCRSLANASLKITTPFKLHRLEKGPDRQVSVTKQDAVSMYTKMTVIRRLETIASSLYKEKAIRGFCHLYSGQEAVAVGMHAAMRKGDGLTTSYRCHPWVWLFGGTYEQLLGELCGKVIGSSRGKGGSMHVYSKDFYGGNGIVGAQVPLGTGVGLANHYFKNGKVSFVLYGDGAANQGQVFESYNMAKLWTLPVIYVCENNKYGMGTSMQRSSASYTYYTRGDYIPGLQVDGMDVLATREATLFAIAHCIADKGPIVLEMTTYRYFGHSMSDPGTSYRSRDEVQQVRQTMDPINIFKGKIIEAKLVDKKELQAIDESVKKDVDEALKKVRAAPPPPIEELSADISKNNLEPYIRGTQPWQRLKHMKIAK</sequence>
<evidence type="ECO:0000256" key="3">
    <source>
        <dbReference type="ARBA" id="ARBA00023002"/>
    </source>
</evidence>
<evidence type="ECO:0000256" key="2">
    <source>
        <dbReference type="ARBA" id="ARBA00022946"/>
    </source>
</evidence>
<evidence type="ECO:0000313" key="10">
    <source>
        <dbReference type="Proteomes" id="UP001461498"/>
    </source>
</evidence>
<gene>
    <name evidence="9" type="ORF">O3M35_002436</name>
</gene>
<dbReference type="GO" id="GO:0006086">
    <property type="term" value="P:pyruvate decarboxylation to acetyl-CoA"/>
    <property type="evidence" value="ECO:0007669"/>
    <property type="project" value="InterPro"/>
</dbReference>
<evidence type="ECO:0000313" key="9">
    <source>
        <dbReference type="EMBL" id="KAK9499391.1"/>
    </source>
</evidence>
<dbReference type="InterPro" id="IPR050642">
    <property type="entry name" value="PDH_E1_Alpha_Subunit"/>
</dbReference>
<evidence type="ECO:0000256" key="4">
    <source>
        <dbReference type="ARBA" id="ARBA00023052"/>
    </source>
</evidence>
<comment type="catalytic activity">
    <reaction evidence="6 7">
        <text>N(6)-[(R)-lipoyl]-L-lysyl-[protein] + pyruvate + H(+) = N(6)-[(R)-S(8)-acetyldihydrolipoyl]-L-lysyl-[protein] + CO2</text>
        <dbReference type="Rhea" id="RHEA:19189"/>
        <dbReference type="Rhea" id="RHEA-COMP:10474"/>
        <dbReference type="Rhea" id="RHEA-COMP:10478"/>
        <dbReference type="ChEBI" id="CHEBI:15361"/>
        <dbReference type="ChEBI" id="CHEBI:15378"/>
        <dbReference type="ChEBI" id="CHEBI:16526"/>
        <dbReference type="ChEBI" id="CHEBI:83099"/>
        <dbReference type="ChEBI" id="CHEBI:83111"/>
        <dbReference type="EC" id="1.2.4.1"/>
    </reaction>
</comment>
<comment type="cofactor">
    <cofactor evidence="1 7">
        <name>thiamine diphosphate</name>
        <dbReference type="ChEBI" id="CHEBI:58937"/>
    </cofactor>
</comment>
<dbReference type="NCBIfam" id="TIGR03182">
    <property type="entry name" value="PDH_E1_alph_y"/>
    <property type="match status" value="1"/>
</dbReference>
<dbReference type="Pfam" id="PF00676">
    <property type="entry name" value="E1_dh"/>
    <property type="match status" value="1"/>
</dbReference>
<evidence type="ECO:0000256" key="7">
    <source>
        <dbReference type="RuleBase" id="RU361139"/>
    </source>
</evidence>
<evidence type="ECO:0000259" key="8">
    <source>
        <dbReference type="Pfam" id="PF00676"/>
    </source>
</evidence>
<dbReference type="Proteomes" id="UP001461498">
    <property type="component" value="Unassembled WGS sequence"/>
</dbReference>
<keyword evidence="2" id="KW-0809">Transit peptide</keyword>
<dbReference type="InterPro" id="IPR029061">
    <property type="entry name" value="THDP-binding"/>
</dbReference>
<feature type="domain" description="Dehydrogenase E1 component" evidence="8">
    <location>
        <begin position="74"/>
        <end position="368"/>
    </location>
</feature>
<evidence type="ECO:0000256" key="6">
    <source>
        <dbReference type="ARBA" id="ARBA00051231"/>
    </source>
</evidence>
<dbReference type="PANTHER" id="PTHR11516">
    <property type="entry name" value="PYRUVATE DEHYDROGENASE E1 COMPONENT, ALPHA SUBUNIT BACTERIAL AND ORGANELLAR"/>
    <property type="match status" value="1"/>
</dbReference>
<dbReference type="EC" id="1.2.4.1" evidence="7"/>